<protein>
    <submittedName>
        <fullName evidence="1">Uncharacterized protein</fullName>
    </submittedName>
</protein>
<dbReference type="EMBL" id="BLLF01000038">
    <property type="protein sequence ID" value="GFH06428.1"/>
    <property type="molecule type" value="Genomic_DNA"/>
</dbReference>
<accession>A0A699YF25</accession>
<proteinExistence type="predicted"/>
<dbReference type="Gene3D" id="1.10.730.10">
    <property type="entry name" value="Isoleucyl-tRNA Synthetase, Domain 1"/>
    <property type="match status" value="1"/>
</dbReference>
<sequence>MERARASGADMAALEARLAAADFSSQAAVEALPLAERWIVSRLHQVDHGCLLVSGQSGRVLWQGREGGWEGGDGGAGWAGKKVMWGGSFAACCRMCVKLVADGGDRGGPNGCDDGDNDVVDEVCERHDKYDFNLAGVATYNFFWDEFADW</sequence>
<gene>
    <name evidence="1" type="ORF">HaLaN_01058</name>
</gene>
<keyword evidence="2" id="KW-1185">Reference proteome</keyword>
<name>A0A699YF25_HAELA</name>
<evidence type="ECO:0000313" key="2">
    <source>
        <dbReference type="Proteomes" id="UP000485058"/>
    </source>
</evidence>
<dbReference type="GO" id="GO:0005524">
    <property type="term" value="F:ATP binding"/>
    <property type="evidence" value="ECO:0007669"/>
    <property type="project" value="InterPro"/>
</dbReference>
<reference evidence="1 2" key="1">
    <citation type="submission" date="2020-02" db="EMBL/GenBank/DDBJ databases">
        <title>Draft genome sequence of Haematococcus lacustris strain NIES-144.</title>
        <authorList>
            <person name="Morimoto D."/>
            <person name="Nakagawa S."/>
            <person name="Yoshida T."/>
            <person name="Sawayama S."/>
        </authorList>
    </citation>
    <scope>NUCLEOTIDE SEQUENCE [LARGE SCALE GENOMIC DNA]</scope>
    <source>
        <strain evidence="1 2">NIES-144</strain>
    </source>
</reference>
<dbReference type="GO" id="GO:0006418">
    <property type="term" value="P:tRNA aminoacylation for protein translation"/>
    <property type="evidence" value="ECO:0007669"/>
    <property type="project" value="InterPro"/>
</dbReference>
<dbReference type="SUPFAM" id="SSF47323">
    <property type="entry name" value="Anticodon-binding domain of a subclass of class I aminoacyl-tRNA synthetases"/>
    <property type="match status" value="1"/>
</dbReference>
<organism evidence="1 2">
    <name type="scientific">Haematococcus lacustris</name>
    <name type="common">Green alga</name>
    <name type="synonym">Haematococcus pluvialis</name>
    <dbReference type="NCBI Taxonomy" id="44745"/>
    <lineage>
        <taxon>Eukaryota</taxon>
        <taxon>Viridiplantae</taxon>
        <taxon>Chlorophyta</taxon>
        <taxon>core chlorophytes</taxon>
        <taxon>Chlorophyceae</taxon>
        <taxon>CS clade</taxon>
        <taxon>Chlamydomonadales</taxon>
        <taxon>Haematococcaceae</taxon>
        <taxon>Haematococcus</taxon>
    </lineage>
</organism>
<comment type="caution">
    <text evidence="1">The sequence shown here is derived from an EMBL/GenBank/DDBJ whole genome shotgun (WGS) entry which is preliminary data.</text>
</comment>
<dbReference type="Proteomes" id="UP000485058">
    <property type="component" value="Unassembled WGS sequence"/>
</dbReference>
<dbReference type="InterPro" id="IPR009080">
    <property type="entry name" value="tRNAsynth_Ia_anticodon-bd"/>
</dbReference>
<evidence type="ECO:0000313" key="1">
    <source>
        <dbReference type="EMBL" id="GFH06428.1"/>
    </source>
</evidence>
<dbReference type="AlphaFoldDB" id="A0A699YF25"/>
<dbReference type="GO" id="GO:0004812">
    <property type="term" value="F:aminoacyl-tRNA ligase activity"/>
    <property type="evidence" value="ECO:0007669"/>
    <property type="project" value="InterPro"/>
</dbReference>